<evidence type="ECO:0000259" key="1">
    <source>
        <dbReference type="PROSITE" id="PS50222"/>
    </source>
</evidence>
<accession>A0A024GLG6</accession>
<dbReference type="AlphaFoldDB" id="A0A024GLG6"/>
<dbReference type="EMBL" id="CAIX01000178">
    <property type="protein sequence ID" value="CCI47609.1"/>
    <property type="molecule type" value="Genomic_DNA"/>
</dbReference>
<dbReference type="Pfam" id="PF13833">
    <property type="entry name" value="EF-hand_8"/>
    <property type="match status" value="1"/>
</dbReference>
<reference evidence="2 3" key="1">
    <citation type="submission" date="2012-05" db="EMBL/GenBank/DDBJ databases">
        <title>Recombination and specialization in a pathogen metapopulation.</title>
        <authorList>
            <person name="Gardiner A."/>
            <person name="Kemen E."/>
            <person name="Schultz-Larsen T."/>
            <person name="MacLean D."/>
            <person name="Van Oosterhout C."/>
            <person name="Jones J.D.G."/>
        </authorList>
    </citation>
    <scope>NUCLEOTIDE SEQUENCE [LARGE SCALE GENOMIC DNA]</scope>
    <source>
        <strain evidence="2 3">Ac Nc2</strain>
    </source>
</reference>
<dbReference type="GO" id="GO:0005509">
    <property type="term" value="F:calcium ion binding"/>
    <property type="evidence" value="ECO:0007669"/>
    <property type="project" value="InterPro"/>
</dbReference>
<proteinExistence type="predicted"/>
<dbReference type="InterPro" id="IPR002048">
    <property type="entry name" value="EF_hand_dom"/>
</dbReference>
<feature type="domain" description="EF-hand" evidence="1">
    <location>
        <begin position="100"/>
        <end position="135"/>
    </location>
</feature>
<sequence length="237" mass="27117">MATTVHPDLENALLRVFEHLCHYASSSSIRDNIRAHTPPLTDSVIPHSIATLRRMQTAQQSHHEIMEAVSHSEPKKTAQTPQVISPLDMKAFFKAIRKKISTSHIKWLLWEFDDNLDGVIDWEEFRTGCSRNLCDSEGLAFDQLFHIAIFLVCVIDETSSISSKYFLSVRTCLISQFLVLDLIDKLQKFRGTQHIVEKVTNCLESQENEPARRLSVNEFIEKMSANLPQSYAQVDFL</sequence>
<dbReference type="OrthoDB" id="168256at2759"/>
<evidence type="ECO:0000313" key="2">
    <source>
        <dbReference type="EMBL" id="CCI47609.1"/>
    </source>
</evidence>
<dbReference type="InterPro" id="IPR011992">
    <property type="entry name" value="EF-hand-dom_pair"/>
</dbReference>
<dbReference type="Gene3D" id="1.10.238.10">
    <property type="entry name" value="EF-hand"/>
    <property type="match status" value="1"/>
</dbReference>
<comment type="caution">
    <text evidence="2">The sequence shown here is derived from an EMBL/GenBank/DDBJ whole genome shotgun (WGS) entry which is preliminary data.</text>
</comment>
<dbReference type="SUPFAM" id="SSF47473">
    <property type="entry name" value="EF-hand"/>
    <property type="match status" value="1"/>
</dbReference>
<name>A0A024GLG6_9STRA</name>
<gene>
    <name evidence="2" type="ORF">BN9_086160</name>
</gene>
<organism evidence="2 3">
    <name type="scientific">Albugo candida</name>
    <dbReference type="NCBI Taxonomy" id="65357"/>
    <lineage>
        <taxon>Eukaryota</taxon>
        <taxon>Sar</taxon>
        <taxon>Stramenopiles</taxon>
        <taxon>Oomycota</taxon>
        <taxon>Peronosporomycetes</taxon>
        <taxon>Albuginales</taxon>
        <taxon>Albuginaceae</taxon>
        <taxon>Albugo</taxon>
    </lineage>
</organism>
<keyword evidence="3" id="KW-1185">Reference proteome</keyword>
<dbReference type="STRING" id="65357.A0A024GLG6"/>
<dbReference type="PROSITE" id="PS50222">
    <property type="entry name" value="EF_HAND_2"/>
    <property type="match status" value="1"/>
</dbReference>
<dbReference type="InParanoid" id="A0A024GLG6"/>
<dbReference type="Proteomes" id="UP000053237">
    <property type="component" value="Unassembled WGS sequence"/>
</dbReference>
<protein>
    <recommendedName>
        <fullName evidence="1">EF-hand domain-containing protein</fullName>
    </recommendedName>
</protein>
<evidence type="ECO:0000313" key="3">
    <source>
        <dbReference type="Proteomes" id="UP000053237"/>
    </source>
</evidence>